<keyword evidence="1" id="KW-1133">Transmembrane helix</keyword>
<gene>
    <name evidence="2" type="ORF">SAMN04488104_101874</name>
</gene>
<name>A0A1G6SUX1_9BACT</name>
<sequence length="126" mass="14676">MNNKISLLLVGIMISFGLILLMYVYLFNPSRMEQGESLCLKYNSFYSREILNGEIKSISELSSDHGALEFSITERDTAYLYRIYEPIYSDIQLIGRKFQKAGFSFKLIFNDGKAYDLIQTCDRFYD</sequence>
<reference evidence="3" key="1">
    <citation type="submission" date="2016-10" db="EMBL/GenBank/DDBJ databases">
        <authorList>
            <person name="Varghese N."/>
            <person name="Submissions S."/>
        </authorList>
    </citation>
    <scope>NUCLEOTIDE SEQUENCE [LARGE SCALE GENOMIC DNA]</scope>
    <source>
        <strain evidence="3">DSM 23095</strain>
    </source>
</reference>
<dbReference type="AlphaFoldDB" id="A0A1G6SUX1"/>
<proteinExistence type="predicted"/>
<organism evidence="2 3">
    <name type="scientific">Algoriphagus faecimaris</name>
    <dbReference type="NCBI Taxonomy" id="686796"/>
    <lineage>
        <taxon>Bacteria</taxon>
        <taxon>Pseudomonadati</taxon>
        <taxon>Bacteroidota</taxon>
        <taxon>Cytophagia</taxon>
        <taxon>Cytophagales</taxon>
        <taxon>Cyclobacteriaceae</taxon>
        <taxon>Algoriphagus</taxon>
    </lineage>
</organism>
<keyword evidence="1" id="KW-0472">Membrane</keyword>
<dbReference type="RefSeq" id="WP_139162712.1">
    <property type="nucleotide sequence ID" value="NZ_FNAC01000018.1"/>
</dbReference>
<evidence type="ECO:0000256" key="1">
    <source>
        <dbReference type="SAM" id="Phobius"/>
    </source>
</evidence>
<dbReference type="EMBL" id="FNAC01000018">
    <property type="protein sequence ID" value="SDD19925.1"/>
    <property type="molecule type" value="Genomic_DNA"/>
</dbReference>
<evidence type="ECO:0008006" key="4">
    <source>
        <dbReference type="Google" id="ProtNLM"/>
    </source>
</evidence>
<evidence type="ECO:0000313" key="3">
    <source>
        <dbReference type="Proteomes" id="UP000199060"/>
    </source>
</evidence>
<keyword evidence="1" id="KW-0812">Transmembrane</keyword>
<protein>
    <recommendedName>
        <fullName evidence="4">Transmembrane protein</fullName>
    </recommendedName>
</protein>
<dbReference type="Proteomes" id="UP000199060">
    <property type="component" value="Unassembled WGS sequence"/>
</dbReference>
<accession>A0A1G6SUX1</accession>
<feature type="transmembrane region" description="Helical" evidence="1">
    <location>
        <begin position="6"/>
        <end position="27"/>
    </location>
</feature>
<evidence type="ECO:0000313" key="2">
    <source>
        <dbReference type="EMBL" id="SDD19925.1"/>
    </source>
</evidence>
<keyword evidence="3" id="KW-1185">Reference proteome</keyword>